<reference evidence="9 11" key="1">
    <citation type="submission" date="2015-09" db="EMBL/GenBank/DDBJ databases">
        <title>Identification and resolution of microdiversity through metagenomic sequencing of parallel consortia.</title>
        <authorList>
            <person name="Nelson W.C."/>
            <person name="Romine M.F."/>
            <person name="Lindemann S.R."/>
        </authorList>
    </citation>
    <scope>NUCLEOTIDE SEQUENCE [LARGE SCALE GENOMIC DNA]</scope>
    <source>
        <strain evidence="9">HL-109</strain>
    </source>
</reference>
<keyword evidence="2 7" id="KW-0813">Transport</keyword>
<evidence type="ECO:0000313" key="10">
    <source>
        <dbReference type="EMBL" id="SCC79904.1"/>
    </source>
</evidence>
<evidence type="ECO:0000256" key="1">
    <source>
        <dbReference type="ARBA" id="ARBA00004651"/>
    </source>
</evidence>
<dbReference type="InterPro" id="IPR035906">
    <property type="entry name" value="MetI-like_sf"/>
</dbReference>
<dbReference type="STRING" id="1653334.GA0071312_1232"/>
<name>A0A0P7X6D8_9HYPH</name>
<dbReference type="PATRIC" id="fig|1653334.4.peg.3514"/>
<feature type="transmembrane region" description="Helical" evidence="7">
    <location>
        <begin position="235"/>
        <end position="261"/>
    </location>
</feature>
<evidence type="ECO:0000256" key="6">
    <source>
        <dbReference type="ARBA" id="ARBA00023136"/>
    </source>
</evidence>
<dbReference type="PANTHER" id="PTHR43163:SF6">
    <property type="entry name" value="DIPEPTIDE TRANSPORT SYSTEM PERMEASE PROTEIN DPPB-RELATED"/>
    <property type="match status" value="1"/>
</dbReference>
<keyword evidence="4 7" id="KW-0812">Transmembrane</keyword>
<dbReference type="CDD" id="cd06261">
    <property type="entry name" value="TM_PBP2"/>
    <property type="match status" value="1"/>
</dbReference>
<dbReference type="AlphaFoldDB" id="A0A0P7X6D8"/>
<dbReference type="InterPro" id="IPR045621">
    <property type="entry name" value="BPD_transp_1_N"/>
</dbReference>
<feature type="transmembrane region" description="Helical" evidence="7">
    <location>
        <begin position="99"/>
        <end position="122"/>
    </location>
</feature>
<dbReference type="GO" id="GO:0005886">
    <property type="term" value="C:plasma membrane"/>
    <property type="evidence" value="ECO:0007669"/>
    <property type="project" value="UniProtKB-SubCell"/>
</dbReference>
<keyword evidence="5 7" id="KW-1133">Transmembrane helix</keyword>
<gene>
    <name evidence="10" type="ORF">GA0071312_1232</name>
    <name evidence="9" type="ORF">HLUCCO17_10890</name>
</gene>
<feature type="transmembrane region" description="Helical" evidence="7">
    <location>
        <begin position="9"/>
        <end position="26"/>
    </location>
</feature>
<keyword evidence="3" id="KW-1003">Cell membrane</keyword>
<dbReference type="Proteomes" id="UP000182800">
    <property type="component" value="Unassembled WGS sequence"/>
</dbReference>
<keyword evidence="6 7" id="KW-0472">Membrane</keyword>
<evidence type="ECO:0000313" key="11">
    <source>
        <dbReference type="Proteomes" id="UP000050497"/>
    </source>
</evidence>
<dbReference type="SUPFAM" id="SSF161098">
    <property type="entry name" value="MetI-like"/>
    <property type="match status" value="1"/>
</dbReference>
<evidence type="ECO:0000256" key="5">
    <source>
        <dbReference type="ARBA" id="ARBA00022989"/>
    </source>
</evidence>
<evidence type="ECO:0000313" key="9">
    <source>
        <dbReference type="EMBL" id="KPQ10563.1"/>
    </source>
</evidence>
<dbReference type="EMBL" id="LJSX01000015">
    <property type="protein sequence ID" value="KPQ10563.1"/>
    <property type="molecule type" value="Genomic_DNA"/>
</dbReference>
<keyword evidence="12" id="KW-1185">Reference proteome</keyword>
<evidence type="ECO:0000259" key="8">
    <source>
        <dbReference type="PROSITE" id="PS50928"/>
    </source>
</evidence>
<evidence type="ECO:0000256" key="2">
    <source>
        <dbReference type="ARBA" id="ARBA00022448"/>
    </source>
</evidence>
<dbReference type="Gene3D" id="1.10.3720.10">
    <property type="entry name" value="MetI-like"/>
    <property type="match status" value="1"/>
</dbReference>
<evidence type="ECO:0000256" key="3">
    <source>
        <dbReference type="ARBA" id="ARBA00022475"/>
    </source>
</evidence>
<comment type="similarity">
    <text evidence="7">Belongs to the binding-protein-dependent transport system permease family.</text>
</comment>
<dbReference type="PROSITE" id="PS50928">
    <property type="entry name" value="ABC_TM1"/>
    <property type="match status" value="1"/>
</dbReference>
<organism evidence="9 11">
    <name type="scientific">Saliniramus fredricksonii</name>
    <dbReference type="NCBI Taxonomy" id="1653334"/>
    <lineage>
        <taxon>Bacteria</taxon>
        <taxon>Pseudomonadati</taxon>
        <taxon>Pseudomonadota</taxon>
        <taxon>Alphaproteobacteria</taxon>
        <taxon>Hyphomicrobiales</taxon>
        <taxon>Salinarimonadaceae</taxon>
        <taxon>Saliniramus</taxon>
    </lineage>
</organism>
<sequence>MLAFIGRRLLIAIPTIFMISVFVFLLQKLLPGDPVLALAGEDRDPATLEALREMYHLNEPLVMQYFYWISGVVQGDLGISLRTNQPVTSLIAEKLPVTFQLAVMALIFAVGIGVPMGILSAVYKGSWLDYIANFVALSGLSIPNFWLGILLILLVSVNLGWLPASGYRAFTVDPVRSIETMLMPAFVLGTALAATLMRHTRSAMLSVLKSDYVRTARAKGLRERVVIMKHALRNALVPVVTVSALLFGELLAGAVLTEQIFTIPGFGKLVVDAVFNRDYAVVQGIVLVTAVGFILMNLLADTAYMILNPRMRDQK</sequence>
<feature type="domain" description="ABC transmembrane type-1" evidence="8">
    <location>
        <begin position="95"/>
        <end position="300"/>
    </location>
</feature>
<evidence type="ECO:0000256" key="4">
    <source>
        <dbReference type="ARBA" id="ARBA00022692"/>
    </source>
</evidence>
<evidence type="ECO:0000313" key="12">
    <source>
        <dbReference type="Proteomes" id="UP000182800"/>
    </source>
</evidence>
<dbReference type="EMBL" id="FMBM01000001">
    <property type="protein sequence ID" value="SCC79904.1"/>
    <property type="molecule type" value="Genomic_DNA"/>
</dbReference>
<dbReference type="InterPro" id="IPR000515">
    <property type="entry name" value="MetI-like"/>
</dbReference>
<reference evidence="10 12" key="2">
    <citation type="submission" date="2016-08" db="EMBL/GenBank/DDBJ databases">
        <authorList>
            <person name="Varghese N."/>
            <person name="Submissions Spin"/>
        </authorList>
    </citation>
    <scope>NUCLEOTIDE SEQUENCE [LARGE SCALE GENOMIC DNA]</scope>
    <source>
        <strain evidence="10 12">HL-109</strain>
    </source>
</reference>
<evidence type="ECO:0000256" key="7">
    <source>
        <dbReference type="RuleBase" id="RU363032"/>
    </source>
</evidence>
<dbReference type="OrthoDB" id="9805855at2"/>
<comment type="caution">
    <text evidence="9">The sequence shown here is derived from an EMBL/GenBank/DDBJ whole genome shotgun (WGS) entry which is preliminary data.</text>
</comment>
<feature type="transmembrane region" description="Helical" evidence="7">
    <location>
        <begin position="134"/>
        <end position="161"/>
    </location>
</feature>
<dbReference type="RefSeq" id="WP_074443999.1">
    <property type="nucleotide sequence ID" value="NZ_FMBM01000001.1"/>
</dbReference>
<proteinExistence type="inferred from homology"/>
<dbReference type="GO" id="GO:0071916">
    <property type="term" value="F:dipeptide transmembrane transporter activity"/>
    <property type="evidence" value="ECO:0007669"/>
    <property type="project" value="TreeGrafter"/>
</dbReference>
<dbReference type="PANTHER" id="PTHR43163">
    <property type="entry name" value="DIPEPTIDE TRANSPORT SYSTEM PERMEASE PROTEIN DPPB-RELATED"/>
    <property type="match status" value="1"/>
</dbReference>
<dbReference type="Pfam" id="PF19300">
    <property type="entry name" value="BPD_transp_1_N"/>
    <property type="match status" value="1"/>
</dbReference>
<feature type="transmembrane region" description="Helical" evidence="7">
    <location>
        <begin position="281"/>
        <end position="307"/>
    </location>
</feature>
<accession>A0A0P7X6D8</accession>
<comment type="subcellular location">
    <subcellularLocation>
        <location evidence="1 7">Cell membrane</location>
        <topology evidence="1 7">Multi-pass membrane protein</topology>
    </subcellularLocation>
</comment>
<dbReference type="Pfam" id="PF00528">
    <property type="entry name" value="BPD_transp_1"/>
    <property type="match status" value="1"/>
</dbReference>
<dbReference type="Proteomes" id="UP000050497">
    <property type="component" value="Unassembled WGS sequence"/>
</dbReference>
<feature type="transmembrane region" description="Helical" evidence="7">
    <location>
        <begin position="181"/>
        <end position="199"/>
    </location>
</feature>
<protein>
    <submittedName>
        <fullName evidence="9">Peptide/nickel transport system permease protein</fullName>
    </submittedName>
</protein>